<dbReference type="NCBIfam" id="TIGR02057">
    <property type="entry name" value="PAPS_reductase"/>
    <property type="match status" value="1"/>
</dbReference>
<dbReference type="AlphaFoldDB" id="A0A2P5SVQ9"/>
<comment type="pathway">
    <text evidence="3">Sulfur metabolism; hydrogen sulfide biosynthesis; sulfite from sulfate: step 3/3.</text>
</comment>
<comment type="function">
    <text evidence="3">Catalyzes the formation of sulfite from phosphoadenosine 5'-phosphosulfate (PAPS) using thioredoxin as an electron donor.</text>
</comment>
<organism evidence="5 6">
    <name type="scientific">Candidatus Pantoea edessiphila</name>
    <dbReference type="NCBI Taxonomy" id="2044610"/>
    <lineage>
        <taxon>Bacteria</taxon>
        <taxon>Pseudomonadati</taxon>
        <taxon>Pseudomonadota</taxon>
        <taxon>Gammaproteobacteria</taxon>
        <taxon>Enterobacterales</taxon>
        <taxon>Erwiniaceae</taxon>
        <taxon>Pantoea</taxon>
    </lineage>
</organism>
<dbReference type="InterPro" id="IPR002500">
    <property type="entry name" value="PAPS_reduct_dom"/>
</dbReference>
<keyword evidence="2 3" id="KW-0560">Oxidoreductase</keyword>
<reference evidence="5 6" key="1">
    <citation type="journal article" date="2018" name="Genome Biol. Evol.">
        <title>Cladogenesis and Genomic Streamlining in Extracellular Endosymbionts of Tropical Stink Bugs.</title>
        <authorList>
            <person name="Otero-Bravo A."/>
            <person name="Goffredi S."/>
            <person name="Sabree Z.L."/>
        </authorList>
    </citation>
    <scope>NUCLEOTIDE SEQUENCE [LARGE SCALE GENOMIC DNA]</scope>
    <source>
        <strain evidence="5 6">SoEL</strain>
    </source>
</reference>
<proteinExistence type="inferred from homology"/>
<keyword evidence="6" id="KW-1185">Reference proteome</keyword>
<name>A0A2P5SVQ9_9GAMM</name>
<dbReference type="Pfam" id="PF01507">
    <property type="entry name" value="PAPS_reduct"/>
    <property type="match status" value="1"/>
</dbReference>
<dbReference type="GO" id="GO:0004604">
    <property type="term" value="F:phosphoadenylyl-sulfate reductase (thioredoxin) activity"/>
    <property type="evidence" value="ECO:0007669"/>
    <property type="project" value="UniProtKB-UniRule"/>
</dbReference>
<dbReference type="NCBIfam" id="NF002537">
    <property type="entry name" value="PRK02090.1"/>
    <property type="match status" value="1"/>
</dbReference>
<dbReference type="PIRSF" id="PIRSF000857">
    <property type="entry name" value="PAPS_reductase"/>
    <property type="match status" value="1"/>
</dbReference>
<comment type="subcellular location">
    <subcellularLocation>
        <location evidence="3">Cytoplasm</location>
    </subcellularLocation>
</comment>
<evidence type="ECO:0000259" key="4">
    <source>
        <dbReference type="Pfam" id="PF01507"/>
    </source>
</evidence>
<dbReference type="PANTHER" id="PTHR46509:SF1">
    <property type="entry name" value="PHOSPHOADENOSINE PHOSPHOSULFATE REDUCTASE"/>
    <property type="match status" value="1"/>
</dbReference>
<dbReference type="GO" id="GO:0005737">
    <property type="term" value="C:cytoplasm"/>
    <property type="evidence" value="ECO:0007669"/>
    <property type="project" value="UniProtKB-SubCell"/>
</dbReference>
<gene>
    <name evidence="3" type="primary">cysH</name>
    <name evidence="5" type="ORF">CRV10_02845</name>
</gene>
<dbReference type="InterPro" id="IPR011800">
    <property type="entry name" value="PAPS_reductase_CysH"/>
</dbReference>
<dbReference type="GO" id="GO:0070814">
    <property type="term" value="P:hydrogen sulfide biosynthetic process"/>
    <property type="evidence" value="ECO:0007669"/>
    <property type="project" value="UniProtKB-UniRule"/>
</dbReference>
<dbReference type="Proteomes" id="UP000296144">
    <property type="component" value="Unassembled WGS sequence"/>
</dbReference>
<protein>
    <recommendedName>
        <fullName evidence="3">Phosphoadenosine 5'-phosphosulfate reductase</fullName>
        <shortName evidence="3">PAPS reductase</shortName>
        <ecNumber evidence="3">1.8.4.8</ecNumber>
    </recommendedName>
    <alternativeName>
        <fullName evidence="3">3'-phosphoadenylylsulfate reductase</fullName>
    </alternativeName>
    <alternativeName>
        <fullName evidence="3">PAPS reductase, thioredoxin dependent</fullName>
    </alternativeName>
    <alternativeName>
        <fullName evidence="3">PAPS sulfotransferase</fullName>
    </alternativeName>
    <alternativeName>
        <fullName evidence="3">PAdoPS reductase</fullName>
    </alternativeName>
</protein>
<dbReference type="UniPathway" id="UPA00140">
    <property type="reaction ID" value="UER00206"/>
</dbReference>
<dbReference type="GO" id="GO:0019379">
    <property type="term" value="P:sulfate assimilation, phosphoadenylyl sulfate reduction by phosphoadenylyl-sulfate reductase (thioredoxin)"/>
    <property type="evidence" value="ECO:0007669"/>
    <property type="project" value="UniProtKB-UniRule"/>
</dbReference>
<comment type="catalytic activity">
    <reaction evidence="3">
        <text>[thioredoxin]-disulfide + sulfite + adenosine 3',5'-bisphosphate + 2 H(+) = [thioredoxin]-dithiol + 3'-phosphoadenylyl sulfate</text>
        <dbReference type="Rhea" id="RHEA:11724"/>
        <dbReference type="Rhea" id="RHEA-COMP:10698"/>
        <dbReference type="Rhea" id="RHEA-COMP:10700"/>
        <dbReference type="ChEBI" id="CHEBI:15378"/>
        <dbReference type="ChEBI" id="CHEBI:17359"/>
        <dbReference type="ChEBI" id="CHEBI:29950"/>
        <dbReference type="ChEBI" id="CHEBI:50058"/>
        <dbReference type="ChEBI" id="CHEBI:58339"/>
        <dbReference type="ChEBI" id="CHEBI:58343"/>
        <dbReference type="EC" id="1.8.4.8"/>
    </reaction>
</comment>
<evidence type="ECO:0000313" key="5">
    <source>
        <dbReference type="EMBL" id="PPI86390.1"/>
    </source>
</evidence>
<evidence type="ECO:0000256" key="3">
    <source>
        <dbReference type="HAMAP-Rule" id="MF_00063"/>
    </source>
</evidence>
<dbReference type="OrthoDB" id="9794018at2"/>
<keyword evidence="3" id="KW-0963">Cytoplasm</keyword>
<dbReference type="EC" id="1.8.4.8" evidence="3"/>
<comment type="similarity">
    <text evidence="1 3">Belongs to the PAPS reductase family. CysH subfamily.</text>
</comment>
<dbReference type="EMBL" id="PDKU01000004">
    <property type="protein sequence ID" value="PPI86390.1"/>
    <property type="molecule type" value="Genomic_DNA"/>
</dbReference>
<dbReference type="HAMAP" id="MF_00063">
    <property type="entry name" value="CysH"/>
    <property type="match status" value="1"/>
</dbReference>
<dbReference type="InterPro" id="IPR014729">
    <property type="entry name" value="Rossmann-like_a/b/a_fold"/>
</dbReference>
<dbReference type="SUPFAM" id="SSF52402">
    <property type="entry name" value="Adenine nucleotide alpha hydrolases-like"/>
    <property type="match status" value="1"/>
</dbReference>
<feature type="active site" description="Nucleophile; cysteine thiosulfonate intermediate" evidence="3">
    <location>
        <position position="239"/>
    </location>
</feature>
<dbReference type="RefSeq" id="WP_136130333.1">
    <property type="nucleotide sequence ID" value="NZ_PDKU01000004.1"/>
</dbReference>
<accession>A0A2P5SVQ9</accession>
<feature type="domain" description="Phosphoadenosine phosphosulphate reductase" evidence="4">
    <location>
        <begin position="49"/>
        <end position="219"/>
    </location>
</feature>
<dbReference type="CDD" id="cd23945">
    <property type="entry name" value="PAPS_reductase"/>
    <property type="match status" value="1"/>
</dbReference>
<evidence type="ECO:0000256" key="1">
    <source>
        <dbReference type="ARBA" id="ARBA00009732"/>
    </source>
</evidence>
<dbReference type="InterPro" id="IPR004511">
    <property type="entry name" value="PAPS/APS_Rdtase"/>
</dbReference>
<evidence type="ECO:0000256" key="2">
    <source>
        <dbReference type="ARBA" id="ARBA00023002"/>
    </source>
</evidence>
<evidence type="ECO:0000313" key="6">
    <source>
        <dbReference type="Proteomes" id="UP000296144"/>
    </source>
</evidence>
<comment type="caution">
    <text evidence="3">Lacks conserved residue(s) required for the propagation of feature annotation.</text>
</comment>
<comment type="caution">
    <text evidence="5">The sequence shown here is derived from an EMBL/GenBank/DDBJ whole genome shotgun (WGS) entry which is preliminary data.</text>
</comment>
<dbReference type="NCBIfam" id="TIGR00434">
    <property type="entry name" value="cysH"/>
    <property type="match status" value="1"/>
</dbReference>
<dbReference type="PANTHER" id="PTHR46509">
    <property type="entry name" value="PHOSPHOADENOSINE PHOSPHOSULFATE REDUCTASE"/>
    <property type="match status" value="1"/>
</dbReference>
<sequence>MIQLDCSMLTEMSRLEREDMLISINVNLKSRLAEDRVIWTLEHLPKIHILSSSFGIQSAVSLHLITSLQPNIPIILIDTGYLFPETYNFIDDLVDKFNLNLHVFRSEISPAWQESRYGQLWKQGLDGINLYNKINKIDPMNYAIKHLKIKTWFAGLRRTQSNSRSNLPILHMQKGIFKVLPIVDWDNRQVHNYLKKHNLKYHPLWNKGYVSLGDIHTTQTLKPGMKEEDTRFFGVKRECGIHEN</sequence>
<dbReference type="Gene3D" id="3.40.50.620">
    <property type="entry name" value="HUPs"/>
    <property type="match status" value="1"/>
</dbReference>